<protein>
    <submittedName>
        <fullName evidence="1">Uncharacterized protein</fullName>
    </submittedName>
</protein>
<proteinExistence type="predicted"/>
<name>A0AA96KT73_9CAUD</name>
<evidence type="ECO:0000313" key="1">
    <source>
        <dbReference type="EMBL" id="WNO47553.1"/>
    </source>
</evidence>
<organism evidence="1">
    <name type="scientific">Staphylococcus phage vB_VibM_10AMN12</name>
    <dbReference type="NCBI Taxonomy" id="3076785"/>
    <lineage>
        <taxon>Viruses</taxon>
        <taxon>Duplodnaviria</taxon>
        <taxon>Heunggongvirae</taxon>
        <taxon>Uroviricota</taxon>
        <taxon>Caudoviricetes</taxon>
    </lineage>
</organism>
<reference evidence="1" key="1">
    <citation type="submission" date="2023-08" db="EMBL/GenBank/DDBJ databases">
        <authorList>
            <person name="Nazir A."/>
        </authorList>
    </citation>
    <scope>NUCLEOTIDE SEQUENCE</scope>
</reference>
<dbReference type="EMBL" id="OR481006">
    <property type="protein sequence ID" value="WNO47553.1"/>
    <property type="molecule type" value="Genomic_DNA"/>
</dbReference>
<sequence length="42" mass="4828">MAKSKNKIDVKSMSLIQLREALKRASGSQKNKITNEINRRIK</sequence>
<accession>A0AA96KT73</accession>